<comment type="caution">
    <text evidence="2">The sequence shown here is derived from an EMBL/GenBank/DDBJ whole genome shotgun (WGS) entry which is preliminary data.</text>
</comment>
<dbReference type="EMBL" id="RWKA01000001">
    <property type="protein sequence ID" value="TGB47467.1"/>
    <property type="molecule type" value="Genomic_DNA"/>
</dbReference>
<name>A0A4Z0HVT4_MYCPR</name>
<protein>
    <recommendedName>
        <fullName evidence="4">ESX-1 secretion-associated protein EspA/EspE-like domain-containing protein</fullName>
    </recommendedName>
</protein>
<dbReference type="RefSeq" id="WP_135358642.1">
    <property type="nucleotide sequence ID" value="NZ_RWJZ01000001.1"/>
</dbReference>
<evidence type="ECO:0008006" key="4">
    <source>
        <dbReference type="Google" id="ProtNLM"/>
    </source>
</evidence>
<feature type="region of interest" description="Disordered" evidence="1">
    <location>
        <begin position="148"/>
        <end position="217"/>
    </location>
</feature>
<reference evidence="2 3" key="1">
    <citation type="submission" date="2018-12" db="EMBL/GenBank/DDBJ databases">
        <title>Draft genome sequences of Mycolicibacterium peregrinum isolated from a pig with lymphadenitis and from soil on the same Japanese pig farm.</title>
        <authorList>
            <person name="Komatsu T."/>
            <person name="Ohya K."/>
            <person name="Sawai K."/>
            <person name="Odoi J.O."/>
            <person name="Otsu K."/>
            <person name="Ota A."/>
            <person name="Ito T."/>
            <person name="Kawai M."/>
            <person name="Maruyama F."/>
        </authorList>
    </citation>
    <scope>NUCLEOTIDE SEQUENCE [LARGE SCALE GENOMIC DNA]</scope>
    <source>
        <strain evidence="2 3">138</strain>
    </source>
</reference>
<gene>
    <name evidence="2" type="ORF">EJD98_00620</name>
</gene>
<evidence type="ECO:0000313" key="3">
    <source>
        <dbReference type="Proteomes" id="UP000297792"/>
    </source>
</evidence>
<keyword evidence="3" id="KW-1185">Reference proteome</keyword>
<dbReference type="Proteomes" id="UP000297792">
    <property type="component" value="Unassembled WGS sequence"/>
</dbReference>
<proteinExistence type="predicted"/>
<evidence type="ECO:0000256" key="1">
    <source>
        <dbReference type="SAM" id="MobiDB-lite"/>
    </source>
</evidence>
<dbReference type="AlphaFoldDB" id="A0A4Z0HVT4"/>
<accession>A0A4Z0HVT4</accession>
<sequence length="217" mass="23134">MYPADSVLLGARQLLGTMMSPDIVPSEFTMQSPAHPNWEGTGSDQARIAGSRLDSKRREMREAHRTVADVLTQSQQVLFDARQAVEAADVAWQQDKAMLEPYAQTARGYATLMKVGQRTINEVTDLINKTVRQYESLAEEVFAAAKALPKSDGSEGGARSSGSESGQVSESGNRSAVQMVSSETSQSGAGSSGTGPRVPPSIVGTPRPVWPNGVPKV</sequence>
<evidence type="ECO:0000313" key="2">
    <source>
        <dbReference type="EMBL" id="TGB47467.1"/>
    </source>
</evidence>
<organism evidence="2 3">
    <name type="scientific">Mycolicibacterium peregrinum</name>
    <name type="common">Mycobacterium peregrinum</name>
    <dbReference type="NCBI Taxonomy" id="43304"/>
    <lineage>
        <taxon>Bacteria</taxon>
        <taxon>Bacillati</taxon>
        <taxon>Actinomycetota</taxon>
        <taxon>Actinomycetes</taxon>
        <taxon>Mycobacteriales</taxon>
        <taxon>Mycobacteriaceae</taxon>
        <taxon>Mycolicibacterium</taxon>
    </lineage>
</organism>
<feature type="compositionally biased region" description="Low complexity" evidence="1">
    <location>
        <begin position="157"/>
        <end position="172"/>
    </location>
</feature>